<dbReference type="RefSeq" id="WP_186949024.1">
    <property type="nucleotide sequence ID" value="NZ_JACOGF010000011.1"/>
</dbReference>
<organism evidence="2 3">
    <name type="scientific">Undibacterium hunanense</name>
    <dbReference type="NCBI Taxonomy" id="2762292"/>
    <lineage>
        <taxon>Bacteria</taxon>
        <taxon>Pseudomonadati</taxon>
        <taxon>Pseudomonadota</taxon>
        <taxon>Betaproteobacteria</taxon>
        <taxon>Burkholderiales</taxon>
        <taxon>Oxalobacteraceae</taxon>
        <taxon>Undibacterium</taxon>
    </lineage>
</organism>
<feature type="signal peptide" evidence="1">
    <location>
        <begin position="1"/>
        <end position="23"/>
    </location>
</feature>
<dbReference type="Proteomes" id="UP000650424">
    <property type="component" value="Unassembled WGS sequence"/>
</dbReference>
<protein>
    <recommendedName>
        <fullName evidence="4">TonB C-terminal domain-containing protein</fullName>
    </recommendedName>
</protein>
<comment type="caution">
    <text evidence="2">The sequence shown here is derived from an EMBL/GenBank/DDBJ whole genome shotgun (WGS) entry which is preliminary data.</text>
</comment>
<keyword evidence="3" id="KW-1185">Reference proteome</keyword>
<gene>
    <name evidence="2" type="ORF">H8L32_19980</name>
</gene>
<dbReference type="EMBL" id="JACOGF010000011">
    <property type="protein sequence ID" value="MBC3919760.1"/>
    <property type="molecule type" value="Genomic_DNA"/>
</dbReference>
<evidence type="ECO:0000256" key="1">
    <source>
        <dbReference type="SAM" id="SignalP"/>
    </source>
</evidence>
<proteinExistence type="predicted"/>
<feature type="chain" id="PRO_5047169790" description="TonB C-terminal domain-containing protein" evidence="1">
    <location>
        <begin position="24"/>
        <end position="174"/>
    </location>
</feature>
<evidence type="ECO:0008006" key="4">
    <source>
        <dbReference type="Google" id="ProtNLM"/>
    </source>
</evidence>
<keyword evidence="1" id="KW-0732">Signal</keyword>
<sequence>MPMSNFQRLFLSFCLLNVTSVFAQEGASAPEYTLKREDESTGSRIRQNAVTGIRVPINKPYAELTDEQKARVRSLYEHLDEADEPPYPLKGTKEILRAISNAQDVLHLQGDLSVFVEVNADGTPNAVGVLKSPDERMTNLVATALIHERYKPGLCKGTPCKMQFPLRIKLGMTR</sequence>
<evidence type="ECO:0000313" key="2">
    <source>
        <dbReference type="EMBL" id="MBC3919760.1"/>
    </source>
</evidence>
<accession>A0ABR6ZV64</accession>
<evidence type="ECO:0000313" key="3">
    <source>
        <dbReference type="Proteomes" id="UP000650424"/>
    </source>
</evidence>
<name>A0ABR6ZV64_9BURK</name>
<reference evidence="2 3" key="1">
    <citation type="submission" date="2020-08" db="EMBL/GenBank/DDBJ databases">
        <title>Novel species isolated from subtropical streams in China.</title>
        <authorList>
            <person name="Lu H."/>
        </authorList>
    </citation>
    <scope>NUCLEOTIDE SEQUENCE [LARGE SCALE GENOMIC DNA]</scope>
    <source>
        <strain evidence="2 3">CY18W</strain>
    </source>
</reference>